<organism evidence="2 3">
    <name type="scientific">Marilutibacter chinensis</name>
    <dbReference type="NCBI Taxonomy" id="2912247"/>
    <lineage>
        <taxon>Bacteria</taxon>
        <taxon>Pseudomonadati</taxon>
        <taxon>Pseudomonadota</taxon>
        <taxon>Gammaproteobacteria</taxon>
        <taxon>Lysobacterales</taxon>
        <taxon>Lysobacteraceae</taxon>
        <taxon>Marilutibacter</taxon>
    </lineage>
</organism>
<sequence length="99" mass="9940">MNAAAPAAVAAVRRDGDALVFEGALVRASCAALWSQLKPLLAGARRIELAAVNAIDSAGLALLAEVAGRDGIGAVAGNPPGLSELRAAYRLDAELDYAG</sequence>
<feature type="domain" description="MlaB-like STAS" evidence="1">
    <location>
        <begin position="19"/>
        <end position="92"/>
    </location>
</feature>
<dbReference type="SUPFAM" id="SSF52091">
    <property type="entry name" value="SpoIIaa-like"/>
    <property type="match status" value="1"/>
</dbReference>
<reference evidence="2 3" key="3">
    <citation type="submission" date="2022-01" db="EMBL/GenBank/DDBJ databases">
        <authorList>
            <person name="Zhou L.Y."/>
        </authorList>
    </citation>
    <scope>NUCLEOTIDE SEQUENCE [LARGE SCALE GENOMIC DNA]</scope>
    <source>
        <strain evidence="2 3">TLK-CK17</strain>
    </source>
</reference>
<dbReference type="Proteomes" id="UP001430796">
    <property type="component" value="Unassembled WGS sequence"/>
</dbReference>
<reference evidence="3" key="2">
    <citation type="submission" date="2022-01" db="EMBL/GenBank/DDBJ databases">
        <title>Lysobacter chinensis sp. nov., a bacterium isolated from cow dung compost.</title>
        <authorList>
            <person name="Zhou L.Y."/>
        </authorList>
    </citation>
    <scope>NUCLEOTIDE SEQUENCE [LARGE SCALE GENOMIC DNA]</scope>
    <source>
        <strain evidence="3">TLK-CK17</strain>
    </source>
</reference>
<protein>
    <submittedName>
        <fullName evidence="2">STAS domain-containing protein</fullName>
    </submittedName>
</protein>
<proteinExistence type="predicted"/>
<evidence type="ECO:0000259" key="1">
    <source>
        <dbReference type="Pfam" id="PF13466"/>
    </source>
</evidence>
<evidence type="ECO:0000313" key="2">
    <source>
        <dbReference type="EMBL" id="MCF7223802.1"/>
    </source>
</evidence>
<dbReference type="RefSeq" id="WP_237056954.1">
    <property type="nucleotide sequence ID" value="NZ_JAKJPO010000023.1"/>
</dbReference>
<comment type="caution">
    <text evidence="2">The sequence shown here is derived from an EMBL/GenBank/DDBJ whole genome shotgun (WGS) entry which is preliminary data.</text>
</comment>
<dbReference type="EMBL" id="JAKJPO010000023">
    <property type="protein sequence ID" value="MCF7223802.1"/>
    <property type="molecule type" value="Genomic_DNA"/>
</dbReference>
<keyword evidence="3" id="KW-1185">Reference proteome</keyword>
<accession>A0ABS9I032</accession>
<evidence type="ECO:0000313" key="3">
    <source>
        <dbReference type="Proteomes" id="UP001430796"/>
    </source>
</evidence>
<reference evidence="2 3" key="1">
    <citation type="submission" date="2022-01" db="EMBL/GenBank/DDBJ databases">
        <title>Lysobacter chinensis sp. nov., a bacterium isolated from cow dung compost.</title>
        <authorList>
            <person name="Liu Y."/>
        </authorList>
    </citation>
    <scope>NUCLEOTIDE SEQUENCE [LARGE SCALE GENOMIC DNA]</scope>
    <source>
        <strain evidence="2 3">TLK-CK17</strain>
    </source>
</reference>
<gene>
    <name evidence="2" type="ORF">L3V18_18800</name>
</gene>
<dbReference type="InterPro" id="IPR036513">
    <property type="entry name" value="STAS_dom_sf"/>
</dbReference>
<dbReference type="InterPro" id="IPR058548">
    <property type="entry name" value="MlaB-like_STAS"/>
</dbReference>
<name>A0ABS9I032_9GAMM</name>
<dbReference type="Pfam" id="PF13466">
    <property type="entry name" value="STAS_2"/>
    <property type="match status" value="1"/>
</dbReference>